<dbReference type="Gene3D" id="3.40.50.720">
    <property type="entry name" value="NAD(P)-binding Rossmann-like Domain"/>
    <property type="match status" value="1"/>
</dbReference>
<feature type="domain" description="NmrA-like" evidence="1">
    <location>
        <begin position="3"/>
        <end position="276"/>
    </location>
</feature>
<dbReference type="RefSeq" id="WP_343751633.1">
    <property type="nucleotide sequence ID" value="NZ_BAAADM010000028.1"/>
</dbReference>
<evidence type="ECO:0000313" key="2">
    <source>
        <dbReference type="EMBL" id="GAA0435744.1"/>
    </source>
</evidence>
<dbReference type="SUPFAM" id="SSF51735">
    <property type="entry name" value="NAD(P)-binding Rossmann-fold domains"/>
    <property type="match status" value="1"/>
</dbReference>
<protein>
    <submittedName>
        <fullName evidence="2">SDR family oxidoreductase</fullName>
    </submittedName>
</protein>
<reference evidence="2 3" key="1">
    <citation type="journal article" date="2019" name="Int. J. Syst. Evol. Microbiol.">
        <title>The Global Catalogue of Microorganisms (GCM) 10K type strain sequencing project: providing services to taxonomists for standard genome sequencing and annotation.</title>
        <authorList>
            <consortium name="The Broad Institute Genomics Platform"/>
            <consortium name="The Broad Institute Genome Sequencing Center for Infectious Disease"/>
            <person name="Wu L."/>
            <person name="Ma J."/>
        </authorList>
    </citation>
    <scope>NUCLEOTIDE SEQUENCE [LARGE SCALE GENOMIC DNA]</scope>
    <source>
        <strain evidence="2 3">JCM 12149</strain>
    </source>
</reference>
<dbReference type="InterPro" id="IPR008030">
    <property type="entry name" value="NmrA-like"/>
</dbReference>
<dbReference type="CDD" id="cd05269">
    <property type="entry name" value="TMR_SDR_a"/>
    <property type="match status" value="1"/>
</dbReference>
<dbReference type="InterPro" id="IPR036291">
    <property type="entry name" value="NAD(P)-bd_dom_sf"/>
</dbReference>
<evidence type="ECO:0000313" key="3">
    <source>
        <dbReference type="Proteomes" id="UP001501459"/>
    </source>
</evidence>
<evidence type="ECO:0000259" key="1">
    <source>
        <dbReference type="Pfam" id="PF05368"/>
    </source>
</evidence>
<accession>A0ABN0Z6M0</accession>
<dbReference type="Gene3D" id="3.90.25.10">
    <property type="entry name" value="UDP-galactose 4-epimerase, domain 1"/>
    <property type="match status" value="1"/>
</dbReference>
<dbReference type="PANTHER" id="PTHR43162:SF1">
    <property type="entry name" value="PRESTALK A DIFFERENTIATION PROTEIN A"/>
    <property type="match status" value="1"/>
</dbReference>
<sequence>MTKILVTGSTGNIGSYVVDQLLQKEVTVKAAVRDVKKGKQFFSNSHAEVTAFDFLRPQTYKQALEDVTKIFLMRPPHLSSPEKDMLPFLESAKAAGVEHIVFVSLFGVEKNPFVPHRKIESFIRDLGFNYTFLRPGFFMQNLNTTHRKDLLYRGELFIPAGNAKTNFIDTRDIAACAAVCLTDHGYINKAYTLTGNEAITYYQAASIMSDVLHRDIIYTNPGLLEFRKAFIKRGTPKTFANVMMMLYLMTKLGTAEKVTDEAEKLLGRKPITFRQYVEDHAEFFERR</sequence>
<proteinExistence type="predicted"/>
<dbReference type="Proteomes" id="UP001501459">
    <property type="component" value="Unassembled WGS sequence"/>
</dbReference>
<dbReference type="Pfam" id="PF05368">
    <property type="entry name" value="NmrA"/>
    <property type="match status" value="1"/>
</dbReference>
<dbReference type="PANTHER" id="PTHR43162">
    <property type="match status" value="1"/>
</dbReference>
<name>A0ABN0Z6M0_9BACI</name>
<comment type="caution">
    <text evidence="2">The sequence shown here is derived from an EMBL/GenBank/DDBJ whole genome shotgun (WGS) entry which is preliminary data.</text>
</comment>
<dbReference type="EMBL" id="BAAADM010000028">
    <property type="protein sequence ID" value="GAA0435744.1"/>
    <property type="molecule type" value="Genomic_DNA"/>
</dbReference>
<dbReference type="InterPro" id="IPR051604">
    <property type="entry name" value="Ergot_Alk_Oxidoreductase"/>
</dbReference>
<gene>
    <name evidence="2" type="ORF">GCM10008983_10490</name>
</gene>
<organism evidence="2 3">
    <name type="scientific">Lentibacillus halophilus</name>
    <dbReference type="NCBI Taxonomy" id="295065"/>
    <lineage>
        <taxon>Bacteria</taxon>
        <taxon>Bacillati</taxon>
        <taxon>Bacillota</taxon>
        <taxon>Bacilli</taxon>
        <taxon>Bacillales</taxon>
        <taxon>Bacillaceae</taxon>
        <taxon>Lentibacillus</taxon>
    </lineage>
</organism>
<keyword evidence="3" id="KW-1185">Reference proteome</keyword>